<organism evidence="1 2">
    <name type="scientific">Hoylesella saccharolytica F0055</name>
    <dbReference type="NCBI Taxonomy" id="1127699"/>
    <lineage>
        <taxon>Bacteria</taxon>
        <taxon>Pseudomonadati</taxon>
        <taxon>Bacteroidota</taxon>
        <taxon>Bacteroidia</taxon>
        <taxon>Bacteroidales</taxon>
        <taxon>Prevotellaceae</taxon>
        <taxon>Hoylesella</taxon>
    </lineage>
</organism>
<reference evidence="1 2" key="1">
    <citation type="submission" date="2012-05" db="EMBL/GenBank/DDBJ databases">
        <authorList>
            <person name="Weinstock G."/>
            <person name="Sodergren E."/>
            <person name="Lobos E.A."/>
            <person name="Fulton L."/>
            <person name="Fulton R."/>
            <person name="Courtney L."/>
            <person name="Fronick C."/>
            <person name="O'Laughlin M."/>
            <person name="Godfrey J."/>
            <person name="Wilson R.M."/>
            <person name="Miner T."/>
            <person name="Farmer C."/>
            <person name="Delehaunty K."/>
            <person name="Cordes M."/>
            <person name="Minx P."/>
            <person name="Tomlinson C."/>
            <person name="Chen J."/>
            <person name="Wollam A."/>
            <person name="Pepin K.H."/>
            <person name="Bhonagiri V."/>
            <person name="Zhang X."/>
            <person name="Suruliraj S."/>
            <person name="Warren W."/>
            <person name="Mitreva M."/>
            <person name="Mardis E.R."/>
            <person name="Wilson R.K."/>
        </authorList>
    </citation>
    <scope>NUCLEOTIDE SEQUENCE [LARGE SCALE GENOMIC DNA]</scope>
    <source>
        <strain evidence="1 2">F0055</strain>
    </source>
</reference>
<evidence type="ECO:0000313" key="2">
    <source>
        <dbReference type="Proteomes" id="UP000010433"/>
    </source>
</evidence>
<dbReference type="STRING" id="1127699.HMPREF9151_01464"/>
<dbReference type="AlphaFoldDB" id="L1N995"/>
<protein>
    <submittedName>
        <fullName evidence="1">Uncharacterized protein</fullName>
    </submittedName>
</protein>
<evidence type="ECO:0000313" key="1">
    <source>
        <dbReference type="EMBL" id="EKX99824.1"/>
    </source>
</evidence>
<keyword evidence="2" id="KW-1185">Reference proteome</keyword>
<dbReference type="EMBL" id="AMEP01000095">
    <property type="protein sequence ID" value="EKX99824.1"/>
    <property type="molecule type" value="Genomic_DNA"/>
</dbReference>
<proteinExistence type="predicted"/>
<accession>L1N995</accession>
<dbReference type="HOGENOM" id="CLU_3083314_0_0_10"/>
<name>L1N995_9BACT</name>
<sequence length="52" mass="5685">MGHSESEKLKKVQEWVTLNVKSCLEEAAGARQGGCDGYPPDCRILPTRIPEG</sequence>
<comment type="caution">
    <text evidence="1">The sequence shown here is derived from an EMBL/GenBank/DDBJ whole genome shotgun (WGS) entry which is preliminary data.</text>
</comment>
<gene>
    <name evidence="1" type="ORF">HMPREF9151_01464</name>
</gene>
<dbReference type="Proteomes" id="UP000010433">
    <property type="component" value="Unassembled WGS sequence"/>
</dbReference>